<evidence type="ECO:0000256" key="1">
    <source>
        <dbReference type="ARBA" id="ARBA00022723"/>
    </source>
</evidence>
<dbReference type="AlphaFoldDB" id="A0AAW2TXM7"/>
<sequence>MCESFNAFILPARYKPIITLLETIRTLLMIRMRVNRDKARKWDFLMCPKIKGLLAKNIKEVAECIPIKLDDWHFQIMGPFDQHNVGLLSRSCSCRRWDLTGIPCRHTISAIWCRNEDPEDYVHDVYKCELPPPLPPKYENKSRKPNKMRRRQPDEPHAATNITSLKKCLKSLKCRKCGVVGHNARTCNMRSGQAEEMPIGRSQPPSTQQSNHTQSTSLEHFNAQSDSS</sequence>
<gene>
    <name evidence="8" type="ORF">Sradi_1891700</name>
</gene>
<organism evidence="8">
    <name type="scientific">Sesamum radiatum</name>
    <name type="common">Black benniseed</name>
    <dbReference type="NCBI Taxonomy" id="300843"/>
    <lineage>
        <taxon>Eukaryota</taxon>
        <taxon>Viridiplantae</taxon>
        <taxon>Streptophyta</taxon>
        <taxon>Embryophyta</taxon>
        <taxon>Tracheophyta</taxon>
        <taxon>Spermatophyta</taxon>
        <taxon>Magnoliopsida</taxon>
        <taxon>eudicotyledons</taxon>
        <taxon>Gunneridae</taxon>
        <taxon>Pentapetalae</taxon>
        <taxon>asterids</taxon>
        <taxon>lamiids</taxon>
        <taxon>Lamiales</taxon>
        <taxon>Pedaliaceae</taxon>
        <taxon>Sesamum</taxon>
    </lineage>
</organism>
<dbReference type="InterPro" id="IPR007527">
    <property type="entry name" value="Znf_SWIM"/>
</dbReference>
<dbReference type="PROSITE" id="PS50158">
    <property type="entry name" value="ZF_CCHC"/>
    <property type="match status" value="1"/>
</dbReference>
<dbReference type="PROSITE" id="PS50966">
    <property type="entry name" value="ZF_SWIM"/>
    <property type="match status" value="1"/>
</dbReference>
<evidence type="ECO:0000259" key="7">
    <source>
        <dbReference type="PROSITE" id="PS50966"/>
    </source>
</evidence>
<dbReference type="GO" id="GO:0008270">
    <property type="term" value="F:zinc ion binding"/>
    <property type="evidence" value="ECO:0007669"/>
    <property type="project" value="UniProtKB-KW"/>
</dbReference>
<reference evidence="8" key="2">
    <citation type="journal article" date="2024" name="Plant">
        <title>Genomic evolution and insights into agronomic trait innovations of Sesamum species.</title>
        <authorList>
            <person name="Miao H."/>
            <person name="Wang L."/>
            <person name="Qu L."/>
            <person name="Liu H."/>
            <person name="Sun Y."/>
            <person name="Le M."/>
            <person name="Wang Q."/>
            <person name="Wei S."/>
            <person name="Zheng Y."/>
            <person name="Lin W."/>
            <person name="Duan Y."/>
            <person name="Cao H."/>
            <person name="Xiong S."/>
            <person name="Wang X."/>
            <person name="Wei L."/>
            <person name="Li C."/>
            <person name="Ma Q."/>
            <person name="Ju M."/>
            <person name="Zhao R."/>
            <person name="Li G."/>
            <person name="Mu C."/>
            <person name="Tian Q."/>
            <person name="Mei H."/>
            <person name="Zhang T."/>
            <person name="Gao T."/>
            <person name="Zhang H."/>
        </authorList>
    </citation>
    <scope>NUCLEOTIDE SEQUENCE</scope>
    <source>
        <strain evidence="8">G02</strain>
    </source>
</reference>
<dbReference type="GO" id="GO:0003676">
    <property type="term" value="F:nucleic acid binding"/>
    <property type="evidence" value="ECO:0007669"/>
    <property type="project" value="InterPro"/>
</dbReference>
<evidence type="ECO:0000256" key="2">
    <source>
        <dbReference type="ARBA" id="ARBA00022771"/>
    </source>
</evidence>
<feature type="domain" description="SWIM-type" evidence="7">
    <location>
        <begin position="74"/>
        <end position="115"/>
    </location>
</feature>
<feature type="compositionally biased region" description="Polar residues" evidence="5">
    <location>
        <begin position="218"/>
        <end position="228"/>
    </location>
</feature>
<keyword evidence="3" id="KW-0862">Zinc</keyword>
<accession>A0AAW2TXM7</accession>
<evidence type="ECO:0008006" key="9">
    <source>
        <dbReference type="Google" id="ProtNLM"/>
    </source>
</evidence>
<dbReference type="InterPro" id="IPR006564">
    <property type="entry name" value="Znf_PMZ"/>
</dbReference>
<comment type="caution">
    <text evidence="8">The sequence shown here is derived from an EMBL/GenBank/DDBJ whole genome shotgun (WGS) entry which is preliminary data.</text>
</comment>
<keyword evidence="1" id="KW-0479">Metal-binding</keyword>
<reference evidence="8" key="1">
    <citation type="submission" date="2020-06" db="EMBL/GenBank/DDBJ databases">
        <authorList>
            <person name="Li T."/>
            <person name="Hu X."/>
            <person name="Zhang T."/>
            <person name="Song X."/>
            <person name="Zhang H."/>
            <person name="Dai N."/>
            <person name="Sheng W."/>
            <person name="Hou X."/>
            <person name="Wei L."/>
        </authorList>
    </citation>
    <scope>NUCLEOTIDE SEQUENCE</scope>
    <source>
        <strain evidence="8">G02</strain>
        <tissue evidence="8">Leaf</tissue>
    </source>
</reference>
<protein>
    <recommendedName>
        <fullName evidence="9">SWIM-type domain-containing protein</fullName>
    </recommendedName>
</protein>
<evidence type="ECO:0000259" key="6">
    <source>
        <dbReference type="PROSITE" id="PS50158"/>
    </source>
</evidence>
<proteinExistence type="predicted"/>
<dbReference type="Pfam" id="PF04434">
    <property type="entry name" value="SWIM"/>
    <property type="match status" value="1"/>
</dbReference>
<evidence type="ECO:0000256" key="3">
    <source>
        <dbReference type="ARBA" id="ARBA00022833"/>
    </source>
</evidence>
<evidence type="ECO:0000256" key="5">
    <source>
        <dbReference type="SAM" id="MobiDB-lite"/>
    </source>
</evidence>
<feature type="region of interest" description="Disordered" evidence="5">
    <location>
        <begin position="136"/>
        <end position="159"/>
    </location>
</feature>
<name>A0AAW2TXM7_SESRA</name>
<feature type="region of interest" description="Disordered" evidence="5">
    <location>
        <begin position="192"/>
        <end position="228"/>
    </location>
</feature>
<dbReference type="InterPro" id="IPR001878">
    <property type="entry name" value="Znf_CCHC"/>
</dbReference>
<evidence type="ECO:0000313" key="8">
    <source>
        <dbReference type="EMBL" id="KAL0409573.1"/>
    </source>
</evidence>
<feature type="compositionally biased region" description="Low complexity" evidence="5">
    <location>
        <begin position="202"/>
        <end position="217"/>
    </location>
</feature>
<feature type="domain" description="CCHC-type" evidence="6">
    <location>
        <begin position="173"/>
        <end position="187"/>
    </location>
</feature>
<dbReference type="PANTHER" id="PTHR31973:SF187">
    <property type="entry name" value="MUTATOR TRANSPOSASE MUDRA PROTEIN"/>
    <property type="match status" value="1"/>
</dbReference>
<dbReference type="SMART" id="SM00575">
    <property type="entry name" value="ZnF_PMZ"/>
    <property type="match status" value="1"/>
</dbReference>
<dbReference type="EMBL" id="JACGWJ010000007">
    <property type="protein sequence ID" value="KAL0409573.1"/>
    <property type="molecule type" value="Genomic_DNA"/>
</dbReference>
<evidence type="ECO:0000256" key="4">
    <source>
        <dbReference type="PROSITE-ProRule" id="PRU00047"/>
    </source>
</evidence>
<keyword evidence="2 4" id="KW-0863">Zinc-finger</keyword>
<dbReference type="PANTHER" id="PTHR31973">
    <property type="entry name" value="POLYPROTEIN, PUTATIVE-RELATED"/>
    <property type="match status" value="1"/>
</dbReference>